<reference evidence="2" key="1">
    <citation type="submission" date="2023-05" db="EMBL/GenBank/DDBJ databases">
        <title>Comparative genomics of Bacillaceae isolates and their secondary metabolite potential.</title>
        <authorList>
            <person name="Song L."/>
            <person name="Nielsen L.J."/>
            <person name="Mohite O."/>
            <person name="Xu X."/>
            <person name="Weber T."/>
            <person name="Kovacs A.T."/>
        </authorList>
    </citation>
    <scope>NUCLEOTIDE SEQUENCE</scope>
    <source>
        <strain evidence="2">B2_4</strain>
    </source>
</reference>
<dbReference type="PROSITE" id="PS51272">
    <property type="entry name" value="SLH"/>
    <property type="match status" value="1"/>
</dbReference>
<gene>
    <name evidence="2" type="ORF">QNH46_13815</name>
</gene>
<dbReference type="AlphaFoldDB" id="A0AA95KUC1"/>
<evidence type="ECO:0000313" key="2">
    <source>
        <dbReference type="EMBL" id="WHX47245.1"/>
    </source>
</evidence>
<dbReference type="KEGG" id="pwn:QNH46_13815"/>
<dbReference type="Pfam" id="PF00395">
    <property type="entry name" value="SLH"/>
    <property type="match status" value="1"/>
</dbReference>
<sequence>MKNVKGLLCLLLAGFLIFGQSGQILAREFKDIQEAEWAAGYITKMQSKKVLQGFEDGSFRPNQPVTRVEAIVTAVRLMGLDGDAKSKSSATQLHFKDADQLDKRY</sequence>
<dbReference type="InterPro" id="IPR051465">
    <property type="entry name" value="Cell_Envelope_Struct_Comp"/>
</dbReference>
<dbReference type="InterPro" id="IPR001119">
    <property type="entry name" value="SLH_dom"/>
</dbReference>
<feature type="domain" description="SLH" evidence="1">
    <location>
        <begin position="25"/>
        <end position="88"/>
    </location>
</feature>
<organism evidence="2 3">
    <name type="scientific">Paenibacillus woosongensis</name>
    <dbReference type="NCBI Taxonomy" id="307580"/>
    <lineage>
        <taxon>Bacteria</taxon>
        <taxon>Bacillati</taxon>
        <taxon>Bacillota</taxon>
        <taxon>Bacilli</taxon>
        <taxon>Bacillales</taxon>
        <taxon>Paenibacillaceae</taxon>
        <taxon>Paenibacillus</taxon>
    </lineage>
</organism>
<dbReference type="Proteomes" id="UP001177943">
    <property type="component" value="Chromosome"/>
</dbReference>
<dbReference type="PANTHER" id="PTHR43308:SF5">
    <property type="entry name" value="S-LAYER PROTEIN _ PEPTIDOGLYCAN ENDO-BETA-N-ACETYLGLUCOSAMINIDASE"/>
    <property type="match status" value="1"/>
</dbReference>
<protein>
    <submittedName>
        <fullName evidence="2">S-layer homology domain-containing protein</fullName>
    </submittedName>
</protein>
<proteinExistence type="predicted"/>
<evidence type="ECO:0000313" key="3">
    <source>
        <dbReference type="Proteomes" id="UP001177943"/>
    </source>
</evidence>
<name>A0AA95KUC1_9BACL</name>
<evidence type="ECO:0000259" key="1">
    <source>
        <dbReference type="PROSITE" id="PS51272"/>
    </source>
</evidence>
<dbReference type="EMBL" id="CP126084">
    <property type="protein sequence ID" value="WHX47245.1"/>
    <property type="molecule type" value="Genomic_DNA"/>
</dbReference>
<dbReference type="RefSeq" id="WP_283924837.1">
    <property type="nucleotide sequence ID" value="NZ_CP126084.1"/>
</dbReference>
<accession>A0AA95KUC1</accession>
<dbReference type="PANTHER" id="PTHR43308">
    <property type="entry name" value="OUTER MEMBRANE PROTEIN ALPHA-RELATED"/>
    <property type="match status" value="1"/>
</dbReference>